<comment type="caution">
    <text evidence="3">The sequence shown here is derived from an EMBL/GenBank/DDBJ whole genome shotgun (WGS) entry which is preliminary data.</text>
</comment>
<name>A0A402DVJ0_9CELL</name>
<dbReference type="RefSeq" id="WP_130782820.1">
    <property type="nucleotide sequence ID" value="NZ_BIMR01000327.1"/>
</dbReference>
<feature type="chain" id="PRO_5019442063" evidence="2">
    <location>
        <begin position="24"/>
        <end position="79"/>
    </location>
</feature>
<organism evidence="3 4">
    <name type="scientific">Cellulomonas biazotea</name>
    <dbReference type="NCBI Taxonomy" id="1709"/>
    <lineage>
        <taxon>Bacteria</taxon>
        <taxon>Bacillati</taxon>
        <taxon>Actinomycetota</taxon>
        <taxon>Actinomycetes</taxon>
        <taxon>Micrococcales</taxon>
        <taxon>Cellulomonadaceae</taxon>
        <taxon>Cellulomonas</taxon>
    </lineage>
</organism>
<evidence type="ECO:0000256" key="2">
    <source>
        <dbReference type="SAM" id="SignalP"/>
    </source>
</evidence>
<keyword evidence="1" id="KW-0472">Membrane</keyword>
<evidence type="ECO:0000313" key="3">
    <source>
        <dbReference type="EMBL" id="GCE78170.1"/>
    </source>
</evidence>
<keyword evidence="4" id="KW-1185">Reference proteome</keyword>
<evidence type="ECO:0000313" key="4">
    <source>
        <dbReference type="Proteomes" id="UP000289954"/>
    </source>
</evidence>
<feature type="signal peptide" evidence="2">
    <location>
        <begin position="1"/>
        <end position="23"/>
    </location>
</feature>
<keyword evidence="2" id="KW-0732">Signal</keyword>
<keyword evidence="1" id="KW-1133">Transmembrane helix</keyword>
<dbReference type="Proteomes" id="UP000289954">
    <property type="component" value="Unassembled WGS sequence"/>
</dbReference>
<protein>
    <submittedName>
        <fullName evidence="3">Uncharacterized protein</fullName>
    </submittedName>
</protein>
<sequence length="79" mass="7571">MFTTVLTVLGLSLVFGVGVPALAASAARVAAPELTTADGGTAPARPGAPVRLAGAVALVVTVVAVVGFAVWLVATGGTK</sequence>
<keyword evidence="1" id="KW-0812">Transmembrane</keyword>
<evidence type="ECO:0000256" key="1">
    <source>
        <dbReference type="SAM" id="Phobius"/>
    </source>
</evidence>
<dbReference type="AlphaFoldDB" id="A0A402DVJ0"/>
<proteinExistence type="predicted"/>
<accession>A0A402DVJ0</accession>
<reference evidence="3 4" key="1">
    <citation type="submission" date="2019-01" db="EMBL/GenBank/DDBJ databases">
        <title>Draft genome sequence of Cellulomonas takizawaensis strain TKZ-21.</title>
        <authorList>
            <person name="Yamamura H."/>
            <person name="Hayashi T."/>
            <person name="Hamada M."/>
            <person name="Serisawa Y."/>
            <person name="Matsuyama K."/>
            <person name="Nakagawa Y."/>
            <person name="Otoguro M."/>
            <person name="Yanagida F."/>
            <person name="Hayakawa M."/>
        </authorList>
    </citation>
    <scope>NUCLEOTIDE SEQUENCE [LARGE SCALE GENOMIC DNA]</scope>
    <source>
        <strain evidence="3 4">NBRC12680</strain>
    </source>
</reference>
<feature type="transmembrane region" description="Helical" evidence="1">
    <location>
        <begin position="50"/>
        <end position="74"/>
    </location>
</feature>
<dbReference type="EMBL" id="BIMR01000327">
    <property type="protein sequence ID" value="GCE78170.1"/>
    <property type="molecule type" value="Genomic_DNA"/>
</dbReference>
<gene>
    <name evidence="3" type="ORF">CBZ_32260</name>
</gene>